<keyword evidence="16" id="KW-1185">Reference proteome</keyword>
<name>A0ABU0IK59_9CAUL</name>
<dbReference type="PANTHER" id="PTHR30531">
    <property type="entry name" value="FLAGELLAR BIOSYNTHETIC PROTEIN FLHB"/>
    <property type="match status" value="1"/>
</dbReference>
<keyword evidence="8 13" id="KW-0653">Protein transport</keyword>
<dbReference type="Gene3D" id="3.40.1690.10">
    <property type="entry name" value="secretion proteins EscU"/>
    <property type="match status" value="1"/>
</dbReference>
<keyword evidence="10 13" id="KW-0472">Membrane</keyword>
<proteinExistence type="inferred from homology"/>
<evidence type="ECO:0000256" key="7">
    <source>
        <dbReference type="ARBA" id="ARBA00022795"/>
    </source>
</evidence>
<dbReference type="PANTHER" id="PTHR30531:SF12">
    <property type="entry name" value="FLAGELLAR BIOSYNTHETIC PROTEIN FLHB"/>
    <property type="match status" value="1"/>
</dbReference>
<keyword evidence="7 13" id="KW-1005">Bacterial flagellum biogenesis</keyword>
<dbReference type="InterPro" id="IPR006135">
    <property type="entry name" value="T3SS_substrate_exporter"/>
</dbReference>
<dbReference type="SUPFAM" id="SSF160544">
    <property type="entry name" value="EscU C-terminal domain-like"/>
    <property type="match status" value="1"/>
</dbReference>
<evidence type="ECO:0000256" key="1">
    <source>
        <dbReference type="ARBA" id="ARBA00004651"/>
    </source>
</evidence>
<dbReference type="InterPro" id="IPR029025">
    <property type="entry name" value="T3SS_substrate_exporter_C"/>
</dbReference>
<keyword evidence="5 13" id="KW-1003">Cell membrane</keyword>
<dbReference type="RefSeq" id="WP_307344680.1">
    <property type="nucleotide sequence ID" value="NZ_JAUSVS010000001.1"/>
</dbReference>
<sequence>MAEEPAGDKTEEPSPHKLEEARKKGEVAKSQDVPQLLSLAGAFGAMAIAGGWMCRDIAMRLLPFIQHPEAYDLHGGGGVQVLFQAMMAGAPLLLTVLLTAGVAGALGHIMQSGMQLNPSLLAPKFDKLNPMAGLKRLFGIDGAIQFAKSALKVLVTGAIAWFVLKPHASELEGLVSMSPMAMLPASQVLLKALFFAVLAFLAVTAGTDYVIQRRRFMQKMRMTREELKEEFKQAEGDPHVKAKLKQIRAEKSRRRMMQNVPKATVVVMNPTHYAVALRYEAGETAAPECVAKGIDALALRIRQVAEDAGVPIIEDPPLARALYAAVEVDETIPQQHYEAVAKIIGFILGAAQKRAARATSAANL</sequence>
<keyword evidence="6 13" id="KW-0812">Transmembrane</keyword>
<feature type="transmembrane region" description="Helical" evidence="13">
    <location>
        <begin position="188"/>
        <end position="211"/>
    </location>
</feature>
<evidence type="ECO:0000256" key="10">
    <source>
        <dbReference type="ARBA" id="ARBA00023136"/>
    </source>
</evidence>
<organism evidence="15 16">
    <name type="scientific">Caulobacter ginsengisoli</name>
    <dbReference type="NCBI Taxonomy" id="400775"/>
    <lineage>
        <taxon>Bacteria</taxon>
        <taxon>Pseudomonadati</taxon>
        <taxon>Pseudomonadota</taxon>
        <taxon>Alphaproteobacteria</taxon>
        <taxon>Caulobacterales</taxon>
        <taxon>Caulobacteraceae</taxon>
        <taxon>Caulobacter</taxon>
    </lineage>
</organism>
<keyword evidence="11 13" id="KW-1006">Bacterial flagellum protein export</keyword>
<dbReference type="Proteomes" id="UP001228905">
    <property type="component" value="Unassembled WGS sequence"/>
</dbReference>
<comment type="function">
    <text evidence="12 13">Required for formation of the rod structure in the basal body of the flagellar apparatus. Together with FliI and FliH, may constitute the export apparatus of flagellin.</text>
</comment>
<evidence type="ECO:0000256" key="6">
    <source>
        <dbReference type="ARBA" id="ARBA00022692"/>
    </source>
</evidence>
<evidence type="ECO:0000256" key="5">
    <source>
        <dbReference type="ARBA" id="ARBA00022475"/>
    </source>
</evidence>
<keyword evidence="15" id="KW-0282">Flagellum</keyword>
<keyword evidence="15" id="KW-0969">Cilium</keyword>
<dbReference type="PRINTS" id="PR00950">
    <property type="entry name" value="TYPE3IMSPROT"/>
</dbReference>
<comment type="subcellular location">
    <subcellularLocation>
        <location evidence="1">Cell membrane</location>
        <topology evidence="1">Multi-pass membrane protein</topology>
    </subcellularLocation>
</comment>
<evidence type="ECO:0000256" key="11">
    <source>
        <dbReference type="ARBA" id="ARBA00023225"/>
    </source>
</evidence>
<evidence type="ECO:0000256" key="9">
    <source>
        <dbReference type="ARBA" id="ARBA00022989"/>
    </source>
</evidence>
<evidence type="ECO:0000256" key="14">
    <source>
        <dbReference type="SAM" id="MobiDB-lite"/>
    </source>
</evidence>
<keyword evidence="4 13" id="KW-0813">Transport</keyword>
<keyword evidence="15" id="KW-0966">Cell projection</keyword>
<evidence type="ECO:0000313" key="16">
    <source>
        <dbReference type="Proteomes" id="UP001228905"/>
    </source>
</evidence>
<evidence type="ECO:0000256" key="4">
    <source>
        <dbReference type="ARBA" id="ARBA00022448"/>
    </source>
</evidence>
<evidence type="ECO:0000256" key="12">
    <source>
        <dbReference type="ARBA" id="ARBA00025078"/>
    </source>
</evidence>
<dbReference type="InterPro" id="IPR006136">
    <property type="entry name" value="FlhB"/>
</dbReference>
<evidence type="ECO:0000256" key="13">
    <source>
        <dbReference type="RuleBase" id="RU364091"/>
    </source>
</evidence>
<keyword evidence="9 13" id="KW-1133">Transmembrane helix</keyword>
<dbReference type="NCBIfam" id="TIGR00328">
    <property type="entry name" value="flhB"/>
    <property type="match status" value="1"/>
</dbReference>
<comment type="similarity">
    <text evidence="2 13">Belongs to the type III secretion exporter family.</text>
</comment>
<feature type="transmembrane region" description="Helical" evidence="13">
    <location>
        <begin position="81"/>
        <end position="106"/>
    </location>
</feature>
<accession>A0ABU0IK59</accession>
<evidence type="ECO:0000256" key="8">
    <source>
        <dbReference type="ARBA" id="ARBA00022927"/>
    </source>
</evidence>
<evidence type="ECO:0000256" key="3">
    <source>
        <dbReference type="ARBA" id="ARBA00021622"/>
    </source>
</evidence>
<evidence type="ECO:0000313" key="15">
    <source>
        <dbReference type="EMBL" id="MDQ0462398.1"/>
    </source>
</evidence>
<feature type="transmembrane region" description="Helical" evidence="13">
    <location>
        <begin position="33"/>
        <end position="53"/>
    </location>
</feature>
<dbReference type="Pfam" id="PF01312">
    <property type="entry name" value="Bac_export_2"/>
    <property type="match status" value="1"/>
</dbReference>
<comment type="caution">
    <text evidence="13">Lacks conserved residue(s) required for the propagation of feature annotation.</text>
</comment>
<protein>
    <recommendedName>
        <fullName evidence="3 13">Flagellar biosynthetic protein FlhB</fullName>
    </recommendedName>
</protein>
<feature type="region of interest" description="Disordered" evidence="14">
    <location>
        <begin position="1"/>
        <end position="29"/>
    </location>
</feature>
<evidence type="ECO:0000256" key="2">
    <source>
        <dbReference type="ARBA" id="ARBA00010690"/>
    </source>
</evidence>
<dbReference type="EMBL" id="JAUSVS010000001">
    <property type="protein sequence ID" value="MDQ0462398.1"/>
    <property type="molecule type" value="Genomic_DNA"/>
</dbReference>
<gene>
    <name evidence="13" type="primary">flhB</name>
    <name evidence="15" type="ORF">QO010_000146</name>
</gene>
<comment type="caution">
    <text evidence="15">The sequence shown here is derived from an EMBL/GenBank/DDBJ whole genome shotgun (WGS) entry which is preliminary data.</text>
</comment>
<reference evidence="15 16" key="1">
    <citation type="submission" date="2023-07" db="EMBL/GenBank/DDBJ databases">
        <title>Genomic Encyclopedia of Type Strains, Phase IV (KMG-IV): sequencing the most valuable type-strain genomes for metagenomic binning, comparative biology and taxonomic classification.</title>
        <authorList>
            <person name="Goeker M."/>
        </authorList>
    </citation>
    <scope>NUCLEOTIDE SEQUENCE [LARGE SCALE GENOMIC DNA]</scope>
    <source>
        <strain evidence="15 16">DSM 18695</strain>
    </source>
</reference>